<comment type="caution">
    <text evidence="2">The sequence shown here is derived from an EMBL/GenBank/DDBJ whole genome shotgun (WGS) entry which is preliminary data.</text>
</comment>
<keyword evidence="3" id="KW-1185">Reference proteome</keyword>
<sequence>MSGILKKFKGFWLYSVILGLMSTVILFPTSTTFASASSSSSSVIVPDHIIYLSDEEYKDLITSFEEENNESQISIQGIKPAQEKTDWGSLLSRSTFTGKSSGGIKQYTNRGNEASAHIEFGKIGGGGEVTQYVNGTKVTYVKKTPSGDVRLYRSSSETDGNNRPTISFLKDKVRFLGD</sequence>
<keyword evidence="1" id="KW-0472">Membrane</keyword>
<reference evidence="3" key="1">
    <citation type="submission" date="2015-08" db="EMBL/GenBank/DDBJ databases">
        <title>Fjat-14210 dsm16467.</title>
        <authorList>
            <person name="Liu B."/>
            <person name="Wang J."/>
            <person name="Zhu Y."/>
            <person name="Liu G."/>
            <person name="Chen Q."/>
            <person name="Chen Z."/>
            <person name="Lan J."/>
            <person name="Che J."/>
            <person name="Ge C."/>
            <person name="Shi H."/>
            <person name="Pan Z."/>
            <person name="Liu X."/>
        </authorList>
    </citation>
    <scope>NUCLEOTIDE SEQUENCE [LARGE SCALE GENOMIC DNA]</scope>
    <source>
        <strain evidence="3">DSM 16467</strain>
    </source>
</reference>
<name>A0A0M0KV39_9BACI</name>
<feature type="transmembrane region" description="Helical" evidence="1">
    <location>
        <begin position="12"/>
        <end position="34"/>
    </location>
</feature>
<protein>
    <submittedName>
        <fullName evidence="2">Uncharacterized protein</fullName>
    </submittedName>
</protein>
<keyword evidence="1" id="KW-0812">Transmembrane</keyword>
<dbReference type="AlphaFoldDB" id="A0A0M0KV39"/>
<dbReference type="EMBL" id="LILC01000023">
    <property type="protein sequence ID" value="KOO42686.1"/>
    <property type="molecule type" value="Genomic_DNA"/>
</dbReference>
<dbReference type="RefSeq" id="WP_053402484.1">
    <property type="nucleotide sequence ID" value="NZ_LILC01000023.1"/>
</dbReference>
<dbReference type="OrthoDB" id="9992884at2"/>
<keyword evidence="1" id="KW-1133">Transmembrane helix</keyword>
<gene>
    <name evidence="2" type="ORF">AMD01_16195</name>
</gene>
<dbReference type="Proteomes" id="UP000037558">
    <property type="component" value="Unassembled WGS sequence"/>
</dbReference>
<evidence type="ECO:0000256" key="1">
    <source>
        <dbReference type="SAM" id="Phobius"/>
    </source>
</evidence>
<dbReference type="PATRIC" id="fig|284581.3.peg.2734"/>
<organism evidence="2 3">
    <name type="scientific">Priestia koreensis</name>
    <dbReference type="NCBI Taxonomy" id="284581"/>
    <lineage>
        <taxon>Bacteria</taxon>
        <taxon>Bacillati</taxon>
        <taxon>Bacillota</taxon>
        <taxon>Bacilli</taxon>
        <taxon>Bacillales</taxon>
        <taxon>Bacillaceae</taxon>
        <taxon>Priestia</taxon>
    </lineage>
</organism>
<accession>A0A0M0KV39</accession>
<evidence type="ECO:0000313" key="3">
    <source>
        <dbReference type="Proteomes" id="UP000037558"/>
    </source>
</evidence>
<evidence type="ECO:0000313" key="2">
    <source>
        <dbReference type="EMBL" id="KOO42686.1"/>
    </source>
</evidence>
<proteinExistence type="predicted"/>